<keyword evidence="2" id="KW-1185">Reference proteome</keyword>
<gene>
    <name evidence="1" type="ORF">EVAR_17549_1</name>
</gene>
<evidence type="ECO:0000313" key="2">
    <source>
        <dbReference type="Proteomes" id="UP000299102"/>
    </source>
</evidence>
<dbReference type="Proteomes" id="UP000299102">
    <property type="component" value="Unassembled WGS sequence"/>
</dbReference>
<protein>
    <submittedName>
        <fullName evidence="1">Uncharacterized protein</fullName>
    </submittedName>
</protein>
<proteinExistence type="predicted"/>
<name>A0A4C1WR77_EUMVA</name>
<reference evidence="1 2" key="1">
    <citation type="journal article" date="2019" name="Commun. Biol.">
        <title>The bagworm genome reveals a unique fibroin gene that provides high tensile strength.</title>
        <authorList>
            <person name="Kono N."/>
            <person name="Nakamura H."/>
            <person name="Ohtoshi R."/>
            <person name="Tomita M."/>
            <person name="Numata K."/>
            <person name="Arakawa K."/>
        </authorList>
    </citation>
    <scope>NUCLEOTIDE SEQUENCE [LARGE SCALE GENOMIC DNA]</scope>
</reference>
<dbReference type="EMBL" id="BGZK01000625">
    <property type="protein sequence ID" value="GBP53473.1"/>
    <property type="molecule type" value="Genomic_DNA"/>
</dbReference>
<dbReference type="AlphaFoldDB" id="A0A4C1WR77"/>
<evidence type="ECO:0000313" key="1">
    <source>
        <dbReference type="EMBL" id="GBP53473.1"/>
    </source>
</evidence>
<organism evidence="1 2">
    <name type="scientific">Eumeta variegata</name>
    <name type="common">Bagworm moth</name>
    <name type="synonym">Eumeta japonica</name>
    <dbReference type="NCBI Taxonomy" id="151549"/>
    <lineage>
        <taxon>Eukaryota</taxon>
        <taxon>Metazoa</taxon>
        <taxon>Ecdysozoa</taxon>
        <taxon>Arthropoda</taxon>
        <taxon>Hexapoda</taxon>
        <taxon>Insecta</taxon>
        <taxon>Pterygota</taxon>
        <taxon>Neoptera</taxon>
        <taxon>Endopterygota</taxon>
        <taxon>Lepidoptera</taxon>
        <taxon>Glossata</taxon>
        <taxon>Ditrysia</taxon>
        <taxon>Tineoidea</taxon>
        <taxon>Psychidae</taxon>
        <taxon>Oiketicinae</taxon>
        <taxon>Eumeta</taxon>
    </lineage>
</organism>
<accession>A0A4C1WR77</accession>
<dbReference type="OrthoDB" id="7212329at2759"/>
<comment type="caution">
    <text evidence="1">The sequence shown here is derived from an EMBL/GenBank/DDBJ whole genome shotgun (WGS) entry which is preliminary data.</text>
</comment>
<sequence length="793" mass="93223">MRGVGVHVNVEKLINFMRTSPSERAEQCMAGQLGVVHTSVKNMQPVPGKTLNLKSLCIMKIVMRACTDEDVCAGIVRGASEQINWDALGPMVISALCLQNPRYDKIPVHLLDSIMNTCEGFIYEIYTFYLEILSQQPLAHIVSKSKLYELLRCIKLKQDGTIDESDSLISVLKCGFRMSLKTIPFLAKYWVNLKELKETLKTYCSEYELMKAGLFSENDVLQLDWPTWYVERGIKNYDTSKFWPDDLSLSLLRHAFLIKAGSQTLEYFYNAIEESQRQTELERIFKVLMYEQEIRWKELAFILQKLEPDRLDELALSHEYSNPLYKFLFLSWRYRRIGAELFQRLAPRMCPAHAIIVLYGLLEHLLYFKRRYFLGHYSDLRSIFIQIWKNSPDSFKMFLMESGVWMRNFLCKLCELEDENILMCVVDTDYGSKYKRVEICLFIVLVMLHLGKTYYIDDYVLIIAENTPETYDGRNLLSYDSLSDFILREIEIGDVSLLLLMPEYLMDLRVLKWNIVTDRQLMLKIFIKHFENVNNHKLTMFLQWLLNSQNTLYLCIQVMTARRNWHQSIYSNLMANLNFDAAVSFFELLRVSPSRRLAAKNCLRQNMVLLYIIVTFLLKKQIIRKVEWSQTNNLLDVLFDSHLDKQQFIQEFLLSEEGTELLMGVVTVNACYEQYLFLKYEAYKMFKAFKNLKRFWIEPYLQPTQIVVKMQNYGHPNLKSGLPLLMERCCVPPARHHYDLRKIIDANYRVFLAVLSADLEDSRILRLMDARRTVTEVSLDVARLARIHVDVVF</sequence>